<dbReference type="KEGG" id="llh:I41_30560"/>
<gene>
    <name evidence="1" type="ORF">I41_30560</name>
</gene>
<dbReference type="OrthoDB" id="121633at2"/>
<proteinExistence type="predicted"/>
<dbReference type="EMBL" id="CP036339">
    <property type="protein sequence ID" value="QDT73865.1"/>
    <property type="molecule type" value="Genomic_DNA"/>
</dbReference>
<dbReference type="InterPro" id="IPR036567">
    <property type="entry name" value="RHF-like"/>
</dbReference>
<evidence type="ECO:0000313" key="1">
    <source>
        <dbReference type="EMBL" id="QDT73865.1"/>
    </source>
</evidence>
<dbReference type="Proteomes" id="UP000317909">
    <property type="component" value="Chromosome"/>
</dbReference>
<accession>A0A517TZS9</accession>
<dbReference type="RefSeq" id="WP_145433545.1">
    <property type="nucleotide sequence ID" value="NZ_CP036339.1"/>
</dbReference>
<dbReference type="Pfam" id="PF02482">
    <property type="entry name" value="Ribosomal_S30AE"/>
    <property type="match status" value="1"/>
</dbReference>
<dbReference type="AlphaFoldDB" id="A0A517TZS9"/>
<evidence type="ECO:0000313" key="2">
    <source>
        <dbReference type="Proteomes" id="UP000317909"/>
    </source>
</evidence>
<protein>
    <recommendedName>
        <fullName evidence="3">Sigma 54 modulation protein / S30EA ribosomal protein</fullName>
    </recommendedName>
</protein>
<evidence type="ECO:0008006" key="3">
    <source>
        <dbReference type="Google" id="ProtNLM"/>
    </source>
</evidence>
<reference evidence="1 2" key="1">
    <citation type="submission" date="2019-02" db="EMBL/GenBank/DDBJ databases">
        <title>Deep-cultivation of Planctomycetes and their phenomic and genomic characterization uncovers novel biology.</title>
        <authorList>
            <person name="Wiegand S."/>
            <person name="Jogler M."/>
            <person name="Boedeker C."/>
            <person name="Pinto D."/>
            <person name="Vollmers J."/>
            <person name="Rivas-Marin E."/>
            <person name="Kohn T."/>
            <person name="Peeters S.H."/>
            <person name="Heuer A."/>
            <person name="Rast P."/>
            <person name="Oberbeckmann S."/>
            <person name="Bunk B."/>
            <person name="Jeske O."/>
            <person name="Meyerdierks A."/>
            <person name="Storesund J.E."/>
            <person name="Kallscheuer N."/>
            <person name="Luecker S."/>
            <person name="Lage O.M."/>
            <person name="Pohl T."/>
            <person name="Merkel B.J."/>
            <person name="Hornburger P."/>
            <person name="Mueller R.-W."/>
            <person name="Bruemmer F."/>
            <person name="Labrenz M."/>
            <person name="Spormann A.M."/>
            <person name="Op den Camp H."/>
            <person name="Overmann J."/>
            <person name="Amann R."/>
            <person name="Jetten M.S.M."/>
            <person name="Mascher T."/>
            <person name="Medema M.H."/>
            <person name="Devos D.P."/>
            <person name="Kaster A.-K."/>
            <person name="Ovreas L."/>
            <person name="Rohde M."/>
            <person name="Galperin M.Y."/>
            <person name="Jogler C."/>
        </authorList>
    </citation>
    <scope>NUCLEOTIDE SEQUENCE [LARGE SCALE GENOMIC DNA]</scope>
    <source>
        <strain evidence="1 2">I41</strain>
    </source>
</reference>
<name>A0A517TZS9_9BACT</name>
<dbReference type="InterPro" id="IPR003489">
    <property type="entry name" value="RHF/RaiA"/>
</dbReference>
<dbReference type="Gene3D" id="3.30.160.100">
    <property type="entry name" value="Ribosome hibernation promotion factor-like"/>
    <property type="match status" value="1"/>
</dbReference>
<dbReference type="SUPFAM" id="SSF69754">
    <property type="entry name" value="Ribosome binding protein Y (YfiA homologue)"/>
    <property type="match status" value="1"/>
</dbReference>
<sequence length="129" mass="13992">MQIHVHTDNHVQGSAGLTAHVEAVVQEALDRFGNRVIRVEVHLGDENGHKKSDQDKRCGMEARLSNLAPIAVAAHGDTLDMAISGAIDKLVRTIDRTLDKKFGAKGRTSTAEFASADDVETEEFLATDE</sequence>
<organism evidence="1 2">
    <name type="scientific">Lacipirellula limnantheis</name>
    <dbReference type="NCBI Taxonomy" id="2528024"/>
    <lineage>
        <taxon>Bacteria</taxon>
        <taxon>Pseudomonadati</taxon>
        <taxon>Planctomycetota</taxon>
        <taxon>Planctomycetia</taxon>
        <taxon>Pirellulales</taxon>
        <taxon>Lacipirellulaceae</taxon>
        <taxon>Lacipirellula</taxon>
    </lineage>
</organism>
<keyword evidence="2" id="KW-1185">Reference proteome</keyword>